<comment type="caution">
    <text evidence="2">The sequence shown here is derived from an EMBL/GenBank/DDBJ whole genome shotgun (WGS) entry which is preliminary data.</text>
</comment>
<dbReference type="InterPro" id="IPR001604">
    <property type="entry name" value="Endo_G_ENPP1-like_dom"/>
</dbReference>
<evidence type="ECO:0000313" key="3">
    <source>
        <dbReference type="Proteomes" id="UP000051291"/>
    </source>
</evidence>
<dbReference type="GO" id="GO:0046872">
    <property type="term" value="F:metal ion binding"/>
    <property type="evidence" value="ECO:0007669"/>
    <property type="project" value="InterPro"/>
</dbReference>
<dbReference type="SMART" id="SM00892">
    <property type="entry name" value="Endonuclease_NS"/>
    <property type="match status" value="1"/>
</dbReference>
<protein>
    <submittedName>
        <fullName evidence="2">DNA-entry nuclease</fullName>
    </submittedName>
</protein>
<accession>A0A0R1ZII5</accession>
<dbReference type="Gene3D" id="3.40.570.10">
    <property type="entry name" value="Extracellular Endonuclease, subunit A"/>
    <property type="match status" value="1"/>
</dbReference>
<organism evidence="2 3">
    <name type="scientific">Ligilactobacillus araffinosus DSM 20653</name>
    <dbReference type="NCBI Taxonomy" id="1423820"/>
    <lineage>
        <taxon>Bacteria</taxon>
        <taxon>Bacillati</taxon>
        <taxon>Bacillota</taxon>
        <taxon>Bacilli</taxon>
        <taxon>Lactobacillales</taxon>
        <taxon>Lactobacillaceae</taxon>
        <taxon>Ligilactobacillus</taxon>
    </lineage>
</organism>
<dbReference type="STRING" id="1423820.FC64_GL001400"/>
<name>A0A0R1ZII5_9LACO</name>
<dbReference type="GO" id="GO:0016787">
    <property type="term" value="F:hydrolase activity"/>
    <property type="evidence" value="ECO:0007669"/>
    <property type="project" value="InterPro"/>
</dbReference>
<feature type="domain" description="DNA/RNA non-specific endonuclease/pyrophosphatase/phosphodiesterase" evidence="1">
    <location>
        <begin position="98"/>
        <end position="274"/>
    </location>
</feature>
<dbReference type="PATRIC" id="fig|1423820.4.peg.1426"/>
<proteinExistence type="predicted"/>
<dbReference type="Proteomes" id="UP000051291">
    <property type="component" value="Unassembled WGS sequence"/>
</dbReference>
<keyword evidence="3" id="KW-1185">Reference proteome</keyword>
<dbReference type="AlphaFoldDB" id="A0A0R1ZII5"/>
<dbReference type="GO" id="GO:0003676">
    <property type="term" value="F:nucleic acid binding"/>
    <property type="evidence" value="ECO:0007669"/>
    <property type="project" value="InterPro"/>
</dbReference>
<gene>
    <name evidence="2" type="ORF">FC64_GL001400</name>
</gene>
<dbReference type="Pfam" id="PF01223">
    <property type="entry name" value="Endonuclease_NS"/>
    <property type="match status" value="1"/>
</dbReference>
<evidence type="ECO:0000313" key="2">
    <source>
        <dbReference type="EMBL" id="KRM51590.1"/>
    </source>
</evidence>
<dbReference type="EMBL" id="AYYZ01000030">
    <property type="protein sequence ID" value="KRM51590.1"/>
    <property type="molecule type" value="Genomic_DNA"/>
</dbReference>
<sequence length="275" mass="29915">MAKRKRKKQKVTPSQVIITVLAAILIVLAGGRVSGKLGRLDLGMTQNVRAGQNTPNQKLASSVLTDSVKQQLGGSITYNGHGAFIINNNQNDLNAQIASAPYATDEVDNLGRPHIGNAWLNKTCRQYKNREQTGNGRTDWKPAGFHQLSGLPGEYKHAYDRGHLLGYALVGGIRGFNASESNPANVATQTAWANEARSANSTGQNYYEGLVRKALDQNKQVRYRVTDIYDGNNLVSAGAHIEAKSSDGSLEFNVFVPNVQNNIRINYATGYATQN</sequence>
<dbReference type="RefSeq" id="WP_057907219.1">
    <property type="nucleotide sequence ID" value="NZ_AYYZ01000030.1"/>
</dbReference>
<evidence type="ECO:0000259" key="1">
    <source>
        <dbReference type="SMART" id="SM00892"/>
    </source>
</evidence>
<reference evidence="2 3" key="1">
    <citation type="journal article" date="2015" name="Genome Announc.">
        <title>Expanding the biotechnology potential of lactobacilli through comparative genomics of 213 strains and associated genera.</title>
        <authorList>
            <person name="Sun Z."/>
            <person name="Harris H.M."/>
            <person name="McCann A."/>
            <person name="Guo C."/>
            <person name="Argimon S."/>
            <person name="Zhang W."/>
            <person name="Yang X."/>
            <person name="Jeffery I.B."/>
            <person name="Cooney J.C."/>
            <person name="Kagawa T.F."/>
            <person name="Liu W."/>
            <person name="Song Y."/>
            <person name="Salvetti E."/>
            <person name="Wrobel A."/>
            <person name="Rasinkangas P."/>
            <person name="Parkhill J."/>
            <person name="Rea M.C."/>
            <person name="O'Sullivan O."/>
            <person name="Ritari J."/>
            <person name="Douillard F.P."/>
            <person name="Paul Ross R."/>
            <person name="Yang R."/>
            <person name="Briner A.E."/>
            <person name="Felis G.E."/>
            <person name="de Vos W.M."/>
            <person name="Barrangou R."/>
            <person name="Klaenhammer T.R."/>
            <person name="Caufield P.W."/>
            <person name="Cui Y."/>
            <person name="Zhang H."/>
            <person name="O'Toole P.W."/>
        </authorList>
    </citation>
    <scope>NUCLEOTIDE SEQUENCE [LARGE SCALE GENOMIC DNA]</scope>
    <source>
        <strain evidence="2 3">DSM 20653</strain>
    </source>
</reference>
<dbReference type="InterPro" id="IPR044929">
    <property type="entry name" value="DNA/RNA_non-sp_Endonuclease_sf"/>
</dbReference>